<dbReference type="SUPFAM" id="SSF46785">
    <property type="entry name" value="Winged helix' DNA-binding domain"/>
    <property type="match status" value="1"/>
</dbReference>
<reference evidence="6 7" key="1">
    <citation type="submission" date="2021-08" db="EMBL/GenBank/DDBJ databases">
        <authorList>
            <person name="Peeters C."/>
        </authorList>
    </citation>
    <scope>NUCLEOTIDE SEQUENCE [LARGE SCALE GENOMIC DNA]</scope>
    <source>
        <strain evidence="6 7">LMG 21510</strain>
    </source>
</reference>
<dbReference type="Gene3D" id="1.10.10.10">
    <property type="entry name" value="Winged helix-like DNA-binding domain superfamily/Winged helix DNA-binding domain"/>
    <property type="match status" value="1"/>
</dbReference>
<evidence type="ECO:0000313" key="7">
    <source>
        <dbReference type="Proteomes" id="UP000721236"/>
    </source>
</evidence>
<name>A0ABM8WKK1_9BURK</name>
<proteinExistence type="inferred from homology"/>
<dbReference type="PROSITE" id="PS50931">
    <property type="entry name" value="HTH_LYSR"/>
    <property type="match status" value="1"/>
</dbReference>
<dbReference type="InterPro" id="IPR036388">
    <property type="entry name" value="WH-like_DNA-bd_sf"/>
</dbReference>
<dbReference type="CDD" id="cd08422">
    <property type="entry name" value="PBP2_CrgA_like"/>
    <property type="match status" value="1"/>
</dbReference>
<keyword evidence="4" id="KW-0804">Transcription</keyword>
<dbReference type="Proteomes" id="UP000721236">
    <property type="component" value="Unassembled WGS sequence"/>
</dbReference>
<accession>A0ABM8WKK1</accession>
<dbReference type="Gene3D" id="3.40.190.290">
    <property type="match status" value="1"/>
</dbReference>
<comment type="similarity">
    <text evidence="1">Belongs to the LysR transcriptional regulatory family.</text>
</comment>
<evidence type="ECO:0000256" key="1">
    <source>
        <dbReference type="ARBA" id="ARBA00009437"/>
    </source>
</evidence>
<evidence type="ECO:0000313" key="6">
    <source>
        <dbReference type="EMBL" id="CAG9167901.1"/>
    </source>
</evidence>
<dbReference type="InterPro" id="IPR005119">
    <property type="entry name" value="LysR_subst-bd"/>
</dbReference>
<dbReference type="Pfam" id="PF03466">
    <property type="entry name" value="LysR_substrate"/>
    <property type="match status" value="1"/>
</dbReference>
<evidence type="ECO:0000259" key="5">
    <source>
        <dbReference type="PROSITE" id="PS50931"/>
    </source>
</evidence>
<organism evidence="6 7">
    <name type="scientific">Cupriavidus respiraculi</name>
    <dbReference type="NCBI Taxonomy" id="195930"/>
    <lineage>
        <taxon>Bacteria</taxon>
        <taxon>Pseudomonadati</taxon>
        <taxon>Pseudomonadota</taxon>
        <taxon>Betaproteobacteria</taxon>
        <taxon>Burkholderiales</taxon>
        <taxon>Burkholderiaceae</taxon>
        <taxon>Cupriavidus</taxon>
    </lineage>
</organism>
<keyword evidence="3" id="KW-0238">DNA-binding</keyword>
<dbReference type="EMBL" id="CAJZAH010000001">
    <property type="protein sequence ID" value="CAG9167901.1"/>
    <property type="molecule type" value="Genomic_DNA"/>
</dbReference>
<dbReference type="PANTHER" id="PTHR30537">
    <property type="entry name" value="HTH-TYPE TRANSCRIPTIONAL REGULATOR"/>
    <property type="match status" value="1"/>
</dbReference>
<keyword evidence="2" id="KW-0805">Transcription regulation</keyword>
<sequence>MQSPMIRSDDLAVFVRATDAGSFSAAARELGITPSLASNAVQRLEQALGQRLLIRSTRSLRLSERGERYLPYARAMLQSLEDGHVSLAAAHDDALAGTLRLSAPSDLGRNVLVPWLDDFQAEYPRLDLTLNLSDRMADLFRQPLDLALRYGHPPDSSLVAQPLAPDNRRMLCASPAYLERHGRPASLDDLARHNCLRFMLSDGVHERWRFDTPAGLRTVVVAGNRVSDDADVVRRWALAGHGIVYKSSLDLHDDVASGRLVSLLPAGWGEPAPLNLICAHRSLLVPAVIRLRDFLRERCARMAEERKRFEAAEPVR</sequence>
<dbReference type="Pfam" id="PF00126">
    <property type="entry name" value="HTH_1"/>
    <property type="match status" value="1"/>
</dbReference>
<comment type="caution">
    <text evidence="6">The sequence shown here is derived from an EMBL/GenBank/DDBJ whole genome shotgun (WGS) entry which is preliminary data.</text>
</comment>
<dbReference type="PANTHER" id="PTHR30537:SF21">
    <property type="entry name" value="HTH-TYPE TRANSCRIPTIONAL REGULATOR SINR-RELATED"/>
    <property type="match status" value="1"/>
</dbReference>
<feature type="domain" description="HTH lysR-type" evidence="5">
    <location>
        <begin position="6"/>
        <end position="63"/>
    </location>
</feature>
<dbReference type="InterPro" id="IPR058163">
    <property type="entry name" value="LysR-type_TF_proteobact-type"/>
</dbReference>
<gene>
    <name evidence="6" type="primary">dmlR_9</name>
    <name evidence="6" type="ORF">LMG21510_00893</name>
</gene>
<dbReference type="InterPro" id="IPR000847">
    <property type="entry name" value="LysR_HTH_N"/>
</dbReference>
<keyword evidence="7" id="KW-1185">Reference proteome</keyword>
<evidence type="ECO:0000256" key="3">
    <source>
        <dbReference type="ARBA" id="ARBA00023125"/>
    </source>
</evidence>
<evidence type="ECO:0000256" key="2">
    <source>
        <dbReference type="ARBA" id="ARBA00023015"/>
    </source>
</evidence>
<protein>
    <submittedName>
        <fullName evidence="6">HTH-type transcriptional regulator DmlR</fullName>
    </submittedName>
</protein>
<evidence type="ECO:0000256" key="4">
    <source>
        <dbReference type="ARBA" id="ARBA00023163"/>
    </source>
</evidence>
<dbReference type="SUPFAM" id="SSF53850">
    <property type="entry name" value="Periplasmic binding protein-like II"/>
    <property type="match status" value="1"/>
</dbReference>
<dbReference type="InterPro" id="IPR036390">
    <property type="entry name" value="WH_DNA-bd_sf"/>
</dbReference>